<feature type="domain" description="Mga helix-turn-helix" evidence="3">
    <location>
        <begin position="75"/>
        <end position="162"/>
    </location>
</feature>
<proteinExistence type="predicted"/>
<dbReference type="Gene3D" id="1.10.10.10">
    <property type="entry name" value="Winged helix-like DNA-binding domain superfamily/Winged helix DNA-binding domain"/>
    <property type="match status" value="1"/>
</dbReference>
<feature type="domain" description="Helix-turn-helix type 11" evidence="4">
    <location>
        <begin position="12"/>
        <end position="52"/>
    </location>
</feature>
<dbReference type="PANTHER" id="PTHR30185:SF18">
    <property type="entry name" value="TRANSCRIPTIONAL REGULATOR MTLR"/>
    <property type="match status" value="1"/>
</dbReference>
<evidence type="ECO:0000259" key="4">
    <source>
        <dbReference type="Pfam" id="PF08279"/>
    </source>
</evidence>
<dbReference type="Proteomes" id="UP001179600">
    <property type="component" value="Chromosome"/>
</dbReference>
<keyword evidence="2" id="KW-0804">Transcription</keyword>
<evidence type="ECO:0000259" key="3">
    <source>
        <dbReference type="Pfam" id="PF05043"/>
    </source>
</evidence>
<dbReference type="PANTHER" id="PTHR30185">
    <property type="entry name" value="CRYPTIC BETA-GLUCOSIDE BGL OPERON ANTITERMINATOR"/>
    <property type="match status" value="1"/>
</dbReference>
<keyword evidence="1" id="KW-0805">Transcription regulation</keyword>
<dbReference type="Pfam" id="PF05043">
    <property type="entry name" value="Mga"/>
    <property type="match status" value="1"/>
</dbReference>
<name>A0AAE9XJI5_9ENTE</name>
<sequence>MIHHFLDAQSNRQYDILLILKENAKPIKLETISEKLNVSLATIKQDLSLIETKWGHLLNLSITDSQKVEIKIKNNSLFQQIIGELITESVPLKWLTLMFFEPYKTLTEYADKLHVSRSTLYRTQITLEEVFETLPIQIKQKQSRFHLEGDKEDDLRKFFTGFLLESFVFPGAKVPYPDIFPKIATVITSCILSENEIDDDQQLYFFQFLYYVSLFREYQGFANEPKEFAQPLEEVTKASVSSIRSYFPTLKQEQFQQIHEAIYAHVHGWEDVEERDRIELTAFRFSKMLREKTSVQLNDKQQEFVVRLVKQIYLTEKISTTPSSVFFDRFYYFSKTVEKSNTSLFQILNMIYDCLSDEIGLDPQLHRHSVIYWLCIEIPSLLFYIPELSILVVSDLGENHGKFAARMIKNILNYDELKHLNFTIASLTDYAKMNTDDFDLMIINNTQIQHPTLPIFYIDDCPQEIELYRFKKYLNRIVEQKKDVQNIC</sequence>
<dbReference type="InterPro" id="IPR007737">
    <property type="entry name" value="Mga_HTH"/>
</dbReference>
<accession>A0AAE9XJI5</accession>
<reference evidence="5" key="1">
    <citation type="submission" date="2023-01" db="EMBL/GenBank/DDBJ databases">
        <title>Oxazolidinone resistance genes in florfenicol resistant enterococci from beef cattle and veal calves at slaughter.</title>
        <authorList>
            <person name="Biggel M."/>
        </authorList>
    </citation>
    <scope>NUCLEOTIDE SEQUENCE</scope>
    <source>
        <strain evidence="5">K204-1</strain>
    </source>
</reference>
<evidence type="ECO:0000256" key="1">
    <source>
        <dbReference type="ARBA" id="ARBA00023015"/>
    </source>
</evidence>
<dbReference type="InterPro" id="IPR013196">
    <property type="entry name" value="HTH_11"/>
</dbReference>
<evidence type="ECO:0000256" key="2">
    <source>
        <dbReference type="ARBA" id="ARBA00023163"/>
    </source>
</evidence>
<dbReference type="AlphaFoldDB" id="A0AAE9XJI5"/>
<dbReference type="InterPro" id="IPR036390">
    <property type="entry name" value="WH_DNA-bd_sf"/>
</dbReference>
<evidence type="ECO:0000313" key="5">
    <source>
        <dbReference type="EMBL" id="WCG23295.1"/>
    </source>
</evidence>
<dbReference type="EMBL" id="CP116507">
    <property type="protein sequence ID" value="WCG23295.1"/>
    <property type="molecule type" value="Genomic_DNA"/>
</dbReference>
<dbReference type="Pfam" id="PF08279">
    <property type="entry name" value="HTH_11"/>
    <property type="match status" value="1"/>
</dbReference>
<dbReference type="InterPro" id="IPR036388">
    <property type="entry name" value="WH-like_DNA-bd_sf"/>
</dbReference>
<evidence type="ECO:0000313" key="6">
    <source>
        <dbReference type="Proteomes" id="UP001179600"/>
    </source>
</evidence>
<protein>
    <submittedName>
        <fullName evidence="5">Helix-turn-helix domain containing protein</fullName>
    </submittedName>
</protein>
<organism evidence="5 6">
    <name type="scientific">Vagococcus lutrae</name>
    <dbReference type="NCBI Taxonomy" id="81947"/>
    <lineage>
        <taxon>Bacteria</taxon>
        <taxon>Bacillati</taxon>
        <taxon>Bacillota</taxon>
        <taxon>Bacilli</taxon>
        <taxon>Lactobacillales</taxon>
        <taxon>Enterococcaceae</taxon>
        <taxon>Vagococcus</taxon>
    </lineage>
</organism>
<gene>
    <name evidence="5" type="ORF">PML95_03375</name>
</gene>
<dbReference type="InterPro" id="IPR050661">
    <property type="entry name" value="BglG_antiterminators"/>
</dbReference>
<dbReference type="RefSeq" id="WP_272163597.1">
    <property type="nucleotide sequence ID" value="NZ_CP116507.1"/>
</dbReference>
<dbReference type="SUPFAM" id="SSF46785">
    <property type="entry name" value="Winged helix' DNA-binding domain"/>
    <property type="match status" value="1"/>
</dbReference>